<name>A0A0J8UXR4_COCIT</name>
<dbReference type="Proteomes" id="UP000054563">
    <property type="component" value="Unassembled WGS sequence"/>
</dbReference>
<organism evidence="3 4">
    <name type="scientific">Coccidioides immitis H538.4</name>
    <dbReference type="NCBI Taxonomy" id="396776"/>
    <lineage>
        <taxon>Eukaryota</taxon>
        <taxon>Fungi</taxon>
        <taxon>Dikarya</taxon>
        <taxon>Ascomycota</taxon>
        <taxon>Pezizomycotina</taxon>
        <taxon>Eurotiomycetes</taxon>
        <taxon>Eurotiomycetidae</taxon>
        <taxon>Onygenales</taxon>
        <taxon>Onygenaceae</taxon>
        <taxon>Coccidioides</taxon>
    </lineage>
</organism>
<proteinExistence type="predicted"/>
<dbReference type="EMBL" id="DS017163">
    <property type="protein sequence ID" value="KMU92708.1"/>
    <property type="molecule type" value="Genomic_DNA"/>
</dbReference>
<feature type="region of interest" description="Disordered" evidence="1">
    <location>
        <begin position="120"/>
        <end position="143"/>
    </location>
</feature>
<dbReference type="OrthoDB" id="4210093at2759"/>
<evidence type="ECO:0000313" key="4">
    <source>
        <dbReference type="Proteomes" id="UP000054563"/>
    </source>
</evidence>
<evidence type="ECO:0000256" key="1">
    <source>
        <dbReference type="SAM" id="MobiDB-lite"/>
    </source>
</evidence>
<evidence type="ECO:0008006" key="5">
    <source>
        <dbReference type="Google" id="ProtNLM"/>
    </source>
</evidence>
<evidence type="ECO:0000313" key="3">
    <source>
        <dbReference type="EMBL" id="KMU92708.1"/>
    </source>
</evidence>
<reference evidence="4" key="1">
    <citation type="journal article" date="2010" name="Genome Res.">
        <title>Population genomic sequencing of Coccidioides fungi reveals recent hybridization and transposon control.</title>
        <authorList>
            <person name="Neafsey D.E."/>
            <person name="Barker B.M."/>
            <person name="Sharpton T.J."/>
            <person name="Stajich J.E."/>
            <person name="Park D.J."/>
            <person name="Whiston E."/>
            <person name="Hung C.-Y."/>
            <person name="McMahan C."/>
            <person name="White J."/>
            <person name="Sykes S."/>
            <person name="Heiman D."/>
            <person name="Young S."/>
            <person name="Zeng Q."/>
            <person name="Abouelleil A."/>
            <person name="Aftuck L."/>
            <person name="Bessette D."/>
            <person name="Brown A."/>
            <person name="FitzGerald M."/>
            <person name="Lui A."/>
            <person name="Macdonald J.P."/>
            <person name="Priest M."/>
            <person name="Orbach M.J."/>
            <person name="Galgiani J.N."/>
            <person name="Kirkland T.N."/>
            <person name="Cole G.T."/>
            <person name="Birren B.W."/>
            <person name="Henn M.R."/>
            <person name="Taylor J.W."/>
            <person name="Rounsley S.D."/>
        </authorList>
    </citation>
    <scope>NUCLEOTIDE SEQUENCE [LARGE SCALE GENOMIC DNA]</scope>
    <source>
        <strain evidence="4">H538.4</strain>
    </source>
</reference>
<dbReference type="AlphaFoldDB" id="A0A0J8UXR4"/>
<dbReference type="VEuPathDB" id="FungiDB:CIHG_10495"/>
<evidence type="ECO:0000256" key="2">
    <source>
        <dbReference type="SAM" id="SignalP"/>
    </source>
</evidence>
<gene>
    <name evidence="3" type="ORF">CIHG_10495</name>
</gene>
<keyword evidence="2" id="KW-0732">Signal</keyword>
<dbReference type="STRING" id="396776.A0A0J8UXR4"/>
<accession>A0A0J8UXR4</accession>
<feature type="signal peptide" evidence="2">
    <location>
        <begin position="1"/>
        <end position="16"/>
    </location>
</feature>
<protein>
    <recommendedName>
        <fullName evidence="5">Histone H2A/H2B/H3 domain-containing protein</fullName>
    </recommendedName>
</protein>
<feature type="chain" id="PRO_5005310243" description="Histone H2A/H2B/H3 domain-containing protein" evidence="2">
    <location>
        <begin position="17"/>
        <end position="143"/>
    </location>
</feature>
<sequence>MAEAILCALFECSVMAIMHCKCIMINADNMKLVLGISTKIRSNYFDLIDVPDCSAPAAIICCLHAVSALLTTAATTPPPPPLPITAFLPPSGAVRVSACQMADIRAPVWFTKLVLEEQEEEKKEKKKRKKKNNNDDEDDNDDD</sequence>